<dbReference type="Pfam" id="PF07411">
    <property type="entry name" value="DUF1508"/>
    <property type="match status" value="1"/>
</dbReference>
<reference evidence="3" key="1">
    <citation type="journal article" date="2019" name="Int. J. Syst. Evol. Microbiol.">
        <title>The Global Catalogue of Microorganisms (GCM) 10K type strain sequencing project: providing services to taxonomists for standard genome sequencing and annotation.</title>
        <authorList>
            <consortium name="The Broad Institute Genomics Platform"/>
            <consortium name="The Broad Institute Genome Sequencing Center for Infectious Disease"/>
            <person name="Wu L."/>
            <person name="Ma J."/>
        </authorList>
    </citation>
    <scope>NUCLEOTIDE SEQUENCE [LARGE SCALE GENOMIC DNA]</scope>
    <source>
        <strain evidence="3">CCUG 61696</strain>
    </source>
</reference>
<dbReference type="Proteomes" id="UP001597171">
    <property type="component" value="Unassembled WGS sequence"/>
</dbReference>
<feature type="domain" description="DUF1508" evidence="1">
    <location>
        <begin position="9"/>
        <end position="56"/>
    </location>
</feature>
<sequence>MYKFQIYKDKAGEYRFRFVASNGQTLFASEGYKSKASALSAIESIKKNTPGAATDDTTTAVA</sequence>
<keyword evidence="3" id="KW-1185">Reference proteome</keyword>
<dbReference type="Gene3D" id="3.30.160.160">
    <property type="entry name" value="YegP-like"/>
    <property type="match status" value="1"/>
</dbReference>
<evidence type="ECO:0000259" key="1">
    <source>
        <dbReference type="Pfam" id="PF07411"/>
    </source>
</evidence>
<dbReference type="PANTHER" id="PTHR40606">
    <property type="match status" value="1"/>
</dbReference>
<protein>
    <submittedName>
        <fullName evidence="2">YegP family protein</fullName>
    </submittedName>
</protein>
<organism evidence="2 3">
    <name type="scientific">Methylopila musalis</name>
    <dbReference type="NCBI Taxonomy" id="1134781"/>
    <lineage>
        <taxon>Bacteria</taxon>
        <taxon>Pseudomonadati</taxon>
        <taxon>Pseudomonadota</taxon>
        <taxon>Alphaproteobacteria</taxon>
        <taxon>Hyphomicrobiales</taxon>
        <taxon>Methylopilaceae</taxon>
        <taxon>Methylopila</taxon>
    </lineage>
</organism>
<evidence type="ECO:0000313" key="3">
    <source>
        <dbReference type="Proteomes" id="UP001597171"/>
    </source>
</evidence>
<evidence type="ECO:0000313" key="2">
    <source>
        <dbReference type="EMBL" id="MFD1331165.1"/>
    </source>
</evidence>
<name>A0ABW3Z5P3_9HYPH</name>
<proteinExistence type="predicted"/>
<dbReference type="RefSeq" id="WP_378774369.1">
    <property type="nucleotide sequence ID" value="NZ_JBHTMX010000016.1"/>
</dbReference>
<dbReference type="InterPro" id="IPR036913">
    <property type="entry name" value="YegP-like_sf"/>
</dbReference>
<dbReference type="PANTHER" id="PTHR40606:SF1">
    <property type="entry name" value="UPF0339 PROTEIN YEGP"/>
    <property type="match status" value="1"/>
</dbReference>
<dbReference type="EMBL" id="JBHTMX010000016">
    <property type="protein sequence ID" value="MFD1331165.1"/>
    <property type="molecule type" value="Genomic_DNA"/>
</dbReference>
<gene>
    <name evidence="2" type="ORF">ACFQ4O_04065</name>
</gene>
<comment type="caution">
    <text evidence="2">The sequence shown here is derived from an EMBL/GenBank/DDBJ whole genome shotgun (WGS) entry which is preliminary data.</text>
</comment>
<dbReference type="InterPro" id="IPR051141">
    <property type="entry name" value="UPF0339_domain"/>
</dbReference>
<dbReference type="InterPro" id="IPR010879">
    <property type="entry name" value="DUF1508"/>
</dbReference>
<accession>A0ABW3Z5P3</accession>
<dbReference type="SUPFAM" id="SSF160113">
    <property type="entry name" value="YegP-like"/>
    <property type="match status" value="1"/>
</dbReference>